<reference evidence="1 2" key="1">
    <citation type="submission" date="2020-04" db="EMBL/GenBank/DDBJ databases">
        <title>Enterovirga sp. isolate from soil.</title>
        <authorList>
            <person name="Chea S."/>
            <person name="Kim D.-U."/>
        </authorList>
    </citation>
    <scope>NUCLEOTIDE SEQUENCE [LARGE SCALE GENOMIC DNA]</scope>
    <source>
        <strain evidence="1 2">DB1703</strain>
    </source>
</reference>
<gene>
    <name evidence="1" type="ORF">HJG44_01230</name>
</gene>
<dbReference type="Gene3D" id="1.20.1220.20">
    <property type="entry name" value="Uncharcterised protein PF01724"/>
    <property type="match status" value="1"/>
</dbReference>
<evidence type="ECO:0000313" key="1">
    <source>
        <dbReference type="EMBL" id="NNM71018.1"/>
    </source>
</evidence>
<organism evidence="1 2">
    <name type="scientific">Enterovirga aerilata</name>
    <dbReference type="NCBI Taxonomy" id="2730920"/>
    <lineage>
        <taxon>Bacteria</taxon>
        <taxon>Pseudomonadati</taxon>
        <taxon>Pseudomonadota</taxon>
        <taxon>Alphaproteobacteria</taxon>
        <taxon>Hyphomicrobiales</taxon>
        <taxon>Methylobacteriaceae</taxon>
        <taxon>Enterovirga</taxon>
    </lineage>
</organism>
<sequence>MYGRSREDRTPSYDDDYAAWALHQARLLRTGRFDELDPENLAEEVEDLARQEKREIESRLGVLLQHLLKYMVQPENRSNSWRATILEQRARIARRLTESPSLRSYPGQVLEDEYGLARQQAALETGLPLERFPANCPFGIDDVLDLDFLPEPGREAI</sequence>
<protein>
    <submittedName>
        <fullName evidence="1">DUF29 domain-containing protein</fullName>
    </submittedName>
</protein>
<dbReference type="EMBL" id="JABEPP010000001">
    <property type="protein sequence ID" value="NNM71018.1"/>
    <property type="molecule type" value="Genomic_DNA"/>
</dbReference>
<dbReference type="Pfam" id="PF01724">
    <property type="entry name" value="DUF29"/>
    <property type="match status" value="1"/>
</dbReference>
<comment type="caution">
    <text evidence="1">The sequence shown here is derived from an EMBL/GenBank/DDBJ whole genome shotgun (WGS) entry which is preliminary data.</text>
</comment>
<dbReference type="AlphaFoldDB" id="A0A849I105"/>
<proteinExistence type="predicted"/>
<dbReference type="InterPro" id="IPR002636">
    <property type="entry name" value="DUF29"/>
</dbReference>
<name>A0A849I105_9HYPH</name>
<evidence type="ECO:0000313" key="2">
    <source>
        <dbReference type="Proteomes" id="UP000564885"/>
    </source>
</evidence>
<dbReference type="Proteomes" id="UP000564885">
    <property type="component" value="Unassembled WGS sequence"/>
</dbReference>
<accession>A0A849I105</accession>
<keyword evidence="2" id="KW-1185">Reference proteome</keyword>
<dbReference type="PANTHER" id="PTHR34235">
    <property type="entry name" value="SLR1203 PROTEIN-RELATED"/>
    <property type="match status" value="1"/>
</dbReference>